<dbReference type="Proteomes" id="UP000000268">
    <property type="component" value="Chromosome"/>
</dbReference>
<dbReference type="KEGG" id="amr:AM1_4148"/>
<proteinExistence type="predicted"/>
<reference evidence="1 2" key="1">
    <citation type="journal article" date="2008" name="Proc. Natl. Acad. Sci. U.S.A.">
        <title>Niche adaptation and genome expansion in the chlorophyll d-producing cyanobacterium Acaryochloris marina.</title>
        <authorList>
            <person name="Swingley W.D."/>
            <person name="Chen M."/>
            <person name="Cheung P.C."/>
            <person name="Conrad A.L."/>
            <person name="Dejesa L.C."/>
            <person name="Hao J."/>
            <person name="Honchak B.M."/>
            <person name="Karbach L.E."/>
            <person name="Kurdoglu A."/>
            <person name="Lahiri S."/>
            <person name="Mastrian S.D."/>
            <person name="Miyashita H."/>
            <person name="Page L."/>
            <person name="Ramakrishna P."/>
            <person name="Satoh S."/>
            <person name="Sattley W.M."/>
            <person name="Shimada Y."/>
            <person name="Taylor H.L."/>
            <person name="Tomo T."/>
            <person name="Tsuchiya T."/>
            <person name="Wang Z.T."/>
            <person name="Raymond J."/>
            <person name="Mimuro M."/>
            <person name="Blankenship R.E."/>
            <person name="Touchman J.W."/>
        </authorList>
    </citation>
    <scope>NUCLEOTIDE SEQUENCE [LARGE SCALE GENOMIC DNA]</scope>
    <source>
        <strain evidence="2">MBIC 11017</strain>
    </source>
</reference>
<evidence type="ECO:0000313" key="1">
    <source>
        <dbReference type="EMBL" id="ABW29129.1"/>
    </source>
</evidence>
<dbReference type="AlphaFoldDB" id="B0CBL1"/>
<keyword evidence="2" id="KW-1185">Reference proteome</keyword>
<evidence type="ECO:0000313" key="2">
    <source>
        <dbReference type="Proteomes" id="UP000000268"/>
    </source>
</evidence>
<organism evidence="1 2">
    <name type="scientific">Acaryochloris marina (strain MBIC 11017)</name>
    <dbReference type="NCBI Taxonomy" id="329726"/>
    <lineage>
        <taxon>Bacteria</taxon>
        <taxon>Bacillati</taxon>
        <taxon>Cyanobacteriota</taxon>
        <taxon>Cyanophyceae</taxon>
        <taxon>Acaryochloridales</taxon>
        <taxon>Acaryochloridaceae</taxon>
        <taxon>Acaryochloris</taxon>
    </lineage>
</organism>
<sequence length="38" mass="4358">MVILLRLLVNLVSKVANTFCLQTLWHGSFSVTENYLFS</sequence>
<protein>
    <submittedName>
        <fullName evidence="1">Uncharacterized protein</fullName>
    </submittedName>
</protein>
<gene>
    <name evidence="1" type="ordered locus">AM1_4148</name>
</gene>
<accession>B0CBL1</accession>
<name>B0CBL1_ACAM1</name>
<dbReference type="HOGENOM" id="CLU_3323239_0_0_3"/>
<dbReference type="EMBL" id="CP000828">
    <property type="protein sequence ID" value="ABW29129.1"/>
    <property type="molecule type" value="Genomic_DNA"/>
</dbReference>